<sequence>MDKIIYILCTLLVLILLISSIGFSVKTKFGMSDWWYLQLEDTTNLYNPSKPMLSVVKVLQAMFINQDINMYDEETSNPAEARTSNLNEELGQVDTIPSDKMGTLTCNQMDFLKCSISGVVFGMGSSEAEIVARMGIG</sequence>
<organism evidence="1 2">
    <name type="scientific">Nelumbo nucifera</name>
    <name type="common">Sacred lotus</name>
    <dbReference type="NCBI Taxonomy" id="4432"/>
    <lineage>
        <taxon>Eukaryota</taxon>
        <taxon>Viridiplantae</taxon>
        <taxon>Streptophyta</taxon>
        <taxon>Embryophyta</taxon>
        <taxon>Tracheophyta</taxon>
        <taxon>Spermatophyta</taxon>
        <taxon>Magnoliopsida</taxon>
        <taxon>Proteales</taxon>
        <taxon>Nelumbonaceae</taxon>
        <taxon>Nelumbo</taxon>
    </lineage>
</organism>
<gene>
    <name evidence="2" type="primary">LOC104596783</name>
</gene>
<accession>A0A1U8Q331</accession>
<dbReference type="AlphaFoldDB" id="A0A1U8Q331"/>
<proteinExistence type="predicted"/>
<dbReference type="STRING" id="4432.A0A1U8Q331"/>
<dbReference type="KEGG" id="nnu:104596783"/>
<dbReference type="RefSeq" id="XP_019053213.1">
    <property type="nucleotide sequence ID" value="XM_019197668.1"/>
</dbReference>
<name>A0A1U8Q331_NELNU</name>
<dbReference type="OrthoDB" id="1742340at2759"/>
<keyword evidence="1" id="KW-1185">Reference proteome</keyword>
<dbReference type="Proteomes" id="UP000189703">
    <property type="component" value="Unplaced"/>
</dbReference>
<dbReference type="PANTHER" id="PTHR24092">
    <property type="entry name" value="PROBABLE PHOSPHOLIPID-TRANSPORTING ATPASE"/>
    <property type="match status" value="1"/>
</dbReference>
<dbReference type="GeneID" id="104596783"/>
<dbReference type="InParanoid" id="A0A1U8Q331"/>
<evidence type="ECO:0000313" key="2">
    <source>
        <dbReference type="RefSeq" id="XP_019053213.1"/>
    </source>
</evidence>
<evidence type="ECO:0000313" key="1">
    <source>
        <dbReference type="Proteomes" id="UP000189703"/>
    </source>
</evidence>
<reference evidence="2" key="1">
    <citation type="submission" date="2025-08" db="UniProtKB">
        <authorList>
            <consortium name="RefSeq"/>
        </authorList>
    </citation>
    <scope>IDENTIFICATION</scope>
</reference>
<dbReference type="PANTHER" id="PTHR24092:SF150">
    <property type="entry name" value="PHOSPHOLIPID-TRANSPORTING ATPASE"/>
    <property type="match status" value="1"/>
</dbReference>
<protein>
    <submittedName>
        <fullName evidence="2">Probable phospholipid-transporting ATPase 4</fullName>
    </submittedName>
</protein>